<organism evidence="1">
    <name type="scientific">human gut metagenome</name>
    <dbReference type="NCBI Taxonomy" id="408170"/>
    <lineage>
        <taxon>unclassified sequences</taxon>
        <taxon>metagenomes</taxon>
        <taxon>organismal metagenomes</taxon>
    </lineage>
</organism>
<evidence type="ECO:0000313" key="1">
    <source>
        <dbReference type="EMBL" id="EKC57404.1"/>
    </source>
</evidence>
<sequence length="45" mass="4984">MPEKVFSEGVTTSIFIFTAGIPQNDKEIFACYIEDDGLETVKNQG</sequence>
<proteinExistence type="predicted"/>
<feature type="non-terminal residue" evidence="1">
    <location>
        <position position="45"/>
    </location>
</feature>
<dbReference type="AlphaFoldDB" id="K1SPV7"/>
<comment type="caution">
    <text evidence="1">The sequence shown here is derived from an EMBL/GenBank/DDBJ whole genome shotgun (WGS) entry which is preliminary data.</text>
</comment>
<protein>
    <submittedName>
        <fullName evidence="1">Uncharacterized protein</fullName>
    </submittedName>
</protein>
<name>K1SPV7_9ZZZZ</name>
<reference evidence="1" key="1">
    <citation type="journal article" date="2013" name="Environ. Microbiol.">
        <title>Microbiota from the distal guts of lean and obese adolescents exhibit partial functional redundancy besides clear differences in community structure.</title>
        <authorList>
            <person name="Ferrer M."/>
            <person name="Ruiz A."/>
            <person name="Lanza F."/>
            <person name="Haange S.B."/>
            <person name="Oberbach A."/>
            <person name="Till H."/>
            <person name="Bargiela R."/>
            <person name="Campoy C."/>
            <person name="Segura M.T."/>
            <person name="Richter M."/>
            <person name="von Bergen M."/>
            <person name="Seifert J."/>
            <person name="Suarez A."/>
        </authorList>
    </citation>
    <scope>NUCLEOTIDE SEQUENCE</scope>
</reference>
<gene>
    <name evidence="1" type="ORF">OBE_10546</name>
</gene>
<accession>K1SPV7</accession>
<dbReference type="EMBL" id="AJWZ01007261">
    <property type="protein sequence ID" value="EKC57404.1"/>
    <property type="molecule type" value="Genomic_DNA"/>
</dbReference>